<feature type="compositionally biased region" description="Polar residues" evidence="1">
    <location>
        <begin position="224"/>
        <end position="233"/>
    </location>
</feature>
<feature type="compositionally biased region" description="Polar residues" evidence="1">
    <location>
        <begin position="126"/>
        <end position="144"/>
    </location>
</feature>
<protein>
    <submittedName>
        <fullName evidence="2">6399_t:CDS:1</fullName>
    </submittedName>
</protein>
<organism evidence="2 3">
    <name type="scientific">Ambispora leptoticha</name>
    <dbReference type="NCBI Taxonomy" id="144679"/>
    <lineage>
        <taxon>Eukaryota</taxon>
        <taxon>Fungi</taxon>
        <taxon>Fungi incertae sedis</taxon>
        <taxon>Mucoromycota</taxon>
        <taxon>Glomeromycotina</taxon>
        <taxon>Glomeromycetes</taxon>
        <taxon>Archaeosporales</taxon>
        <taxon>Ambisporaceae</taxon>
        <taxon>Ambispora</taxon>
    </lineage>
</organism>
<name>A0A9N9I6I3_9GLOM</name>
<feature type="compositionally biased region" description="Polar residues" evidence="1">
    <location>
        <begin position="68"/>
        <end position="78"/>
    </location>
</feature>
<feature type="region of interest" description="Disordered" evidence="1">
    <location>
        <begin position="212"/>
        <end position="233"/>
    </location>
</feature>
<dbReference type="EMBL" id="CAJVPS010026910">
    <property type="protein sequence ID" value="CAG8722688.1"/>
    <property type="molecule type" value="Genomic_DNA"/>
</dbReference>
<evidence type="ECO:0000256" key="1">
    <source>
        <dbReference type="SAM" id="MobiDB-lite"/>
    </source>
</evidence>
<feature type="compositionally biased region" description="Basic and acidic residues" evidence="1">
    <location>
        <begin position="54"/>
        <end position="67"/>
    </location>
</feature>
<accession>A0A9N9I6I3</accession>
<keyword evidence="3" id="KW-1185">Reference proteome</keyword>
<gene>
    <name evidence="2" type="ORF">ALEPTO_LOCUS12313</name>
</gene>
<feature type="compositionally biased region" description="Low complexity" evidence="1">
    <location>
        <begin position="79"/>
        <end position="88"/>
    </location>
</feature>
<feature type="region of interest" description="Disordered" evidence="1">
    <location>
        <begin position="37"/>
        <end position="163"/>
    </location>
</feature>
<evidence type="ECO:0000313" key="2">
    <source>
        <dbReference type="EMBL" id="CAG8722688.1"/>
    </source>
</evidence>
<comment type="caution">
    <text evidence="2">The sequence shown here is derived from an EMBL/GenBank/DDBJ whole genome shotgun (WGS) entry which is preliminary data.</text>
</comment>
<reference evidence="2" key="1">
    <citation type="submission" date="2021-06" db="EMBL/GenBank/DDBJ databases">
        <authorList>
            <person name="Kallberg Y."/>
            <person name="Tangrot J."/>
            <person name="Rosling A."/>
        </authorList>
    </citation>
    <scope>NUCLEOTIDE SEQUENCE</scope>
    <source>
        <strain evidence="2">FL130A</strain>
    </source>
</reference>
<dbReference type="Proteomes" id="UP000789508">
    <property type="component" value="Unassembled WGS sequence"/>
</dbReference>
<proteinExistence type="predicted"/>
<dbReference type="AlphaFoldDB" id="A0A9N9I6I3"/>
<feature type="non-terminal residue" evidence="2">
    <location>
        <position position="1"/>
    </location>
</feature>
<evidence type="ECO:0000313" key="3">
    <source>
        <dbReference type="Proteomes" id="UP000789508"/>
    </source>
</evidence>
<sequence length="233" mass="25616">SIFNKTYNEKIYWSLNEDKGYLYEAIIEYRRFLNTTTTSQSTIRRPVPITNFSRTEDSPEDSEKSEENVYSSATITANESSSSQSEGSPKNDAIADIKSTKKRGVIANSHRLGNLPGDSTDEENKTVTSRFNQNPSVVISTSRVNHLKDSKKPKGNRNTNTTNYPTQRTIVRAKISSSRGPEIVGSTSSITTTINYNFIPRRPIVVAVGGNSPTRSSLGPVLVRSNSNADSGS</sequence>